<evidence type="ECO:0000256" key="1">
    <source>
        <dbReference type="ARBA" id="ARBA00004651"/>
    </source>
</evidence>
<dbReference type="OrthoDB" id="9814270at2"/>
<dbReference type="Gene3D" id="1.20.1110.10">
    <property type="entry name" value="Calcium-transporting ATPase, transmembrane domain"/>
    <property type="match status" value="1"/>
</dbReference>
<evidence type="ECO:0000313" key="11">
    <source>
        <dbReference type="EMBL" id="AZN30257.1"/>
    </source>
</evidence>
<dbReference type="PANTHER" id="PTHR42861">
    <property type="entry name" value="CALCIUM-TRANSPORTING ATPASE"/>
    <property type="match status" value="1"/>
</dbReference>
<dbReference type="InterPro" id="IPR006068">
    <property type="entry name" value="ATPase_P-typ_cation-transptr_C"/>
</dbReference>
<dbReference type="Gene3D" id="3.40.50.1000">
    <property type="entry name" value="HAD superfamily/HAD-like"/>
    <property type="match status" value="1"/>
</dbReference>
<dbReference type="KEGG" id="fsl:EJO69_08020"/>
<accession>A0A3Q8WUA6</accession>
<evidence type="ECO:0000256" key="8">
    <source>
        <dbReference type="SAM" id="MobiDB-lite"/>
    </source>
</evidence>
<dbReference type="Proteomes" id="UP000270021">
    <property type="component" value="Chromosome"/>
</dbReference>
<dbReference type="EMBL" id="CP034438">
    <property type="protein sequence ID" value="AZN30257.1"/>
    <property type="molecule type" value="Genomic_DNA"/>
</dbReference>
<dbReference type="GO" id="GO:0015444">
    <property type="term" value="F:P-type magnesium transporter activity"/>
    <property type="evidence" value="ECO:0007669"/>
    <property type="project" value="InterPro"/>
</dbReference>
<evidence type="ECO:0000256" key="5">
    <source>
        <dbReference type="ARBA" id="ARBA00022842"/>
    </source>
</evidence>
<evidence type="ECO:0000313" key="12">
    <source>
        <dbReference type="Proteomes" id="UP000270021"/>
    </source>
</evidence>
<keyword evidence="2" id="KW-1003">Cell membrane</keyword>
<feature type="region of interest" description="Disordered" evidence="8">
    <location>
        <begin position="262"/>
        <end position="289"/>
    </location>
</feature>
<name>A0A3Q8WUA6_9ACTO</name>
<keyword evidence="6 9" id="KW-1133">Transmembrane helix</keyword>
<dbReference type="AlphaFoldDB" id="A0A3Q8WUA6"/>
<dbReference type="InterPro" id="IPR036412">
    <property type="entry name" value="HAD-like_sf"/>
</dbReference>
<keyword evidence="5" id="KW-0460">Magnesium</keyword>
<organism evidence="11 12">
    <name type="scientific">Flaviflexus salsibiostraticola</name>
    <dbReference type="NCBI Taxonomy" id="1282737"/>
    <lineage>
        <taxon>Bacteria</taxon>
        <taxon>Bacillati</taxon>
        <taxon>Actinomycetota</taxon>
        <taxon>Actinomycetes</taxon>
        <taxon>Actinomycetales</taxon>
        <taxon>Actinomycetaceae</taxon>
        <taxon>Flaviflexus</taxon>
    </lineage>
</organism>
<dbReference type="Pfam" id="PF00689">
    <property type="entry name" value="Cation_ATPase_C"/>
    <property type="match status" value="1"/>
</dbReference>
<feature type="transmembrane region" description="Helical" evidence="9">
    <location>
        <begin position="227"/>
        <end position="249"/>
    </location>
</feature>
<gene>
    <name evidence="11" type="ORF">EJO69_08020</name>
</gene>
<proteinExistence type="predicted"/>
<dbReference type="RefSeq" id="WP_126040834.1">
    <property type="nucleotide sequence ID" value="NZ_CP034438.1"/>
</dbReference>
<dbReference type="InterPro" id="IPR023298">
    <property type="entry name" value="ATPase_P-typ_TM_dom_sf"/>
</dbReference>
<keyword evidence="12" id="KW-1185">Reference proteome</keyword>
<feature type="compositionally biased region" description="Basic residues" evidence="8">
    <location>
        <begin position="269"/>
        <end position="282"/>
    </location>
</feature>
<dbReference type="GO" id="GO:0005886">
    <property type="term" value="C:plasma membrane"/>
    <property type="evidence" value="ECO:0007669"/>
    <property type="project" value="UniProtKB-SubCell"/>
</dbReference>
<keyword evidence="4 9" id="KW-0812">Transmembrane</keyword>
<dbReference type="SUPFAM" id="SSF56784">
    <property type="entry name" value="HAD-like"/>
    <property type="match status" value="1"/>
</dbReference>
<evidence type="ECO:0000256" key="3">
    <source>
        <dbReference type="ARBA" id="ARBA00022553"/>
    </source>
</evidence>
<dbReference type="PRINTS" id="PR01836">
    <property type="entry name" value="MGATPASE"/>
</dbReference>
<keyword evidence="3" id="KW-0597">Phosphoprotein</keyword>
<dbReference type="InterPro" id="IPR006415">
    <property type="entry name" value="P-type_ATPase_IIIB"/>
</dbReference>
<protein>
    <recommendedName>
        <fullName evidence="10">Cation-transporting P-type ATPase C-terminal domain-containing protein</fullName>
    </recommendedName>
</protein>
<evidence type="ECO:0000256" key="2">
    <source>
        <dbReference type="ARBA" id="ARBA00022475"/>
    </source>
</evidence>
<dbReference type="InterPro" id="IPR023214">
    <property type="entry name" value="HAD_sf"/>
</dbReference>
<sequence length="289" mass="32002">MSRFLGDGVNDALALHQADVGISVETAADVAKDAADVLLLDKDLGVLAEGITEGRRIFTNTIKYVLMGTSSNFGNMFSAAVASVVLPFMPMLPGQILLNNLLYDSSQLTIPSDRVDPEQLQSPSHWDIRFIRRFMLAFGPVSSAFDFATFALMMVIFNAAEAEFQAGWFIESLATQSLIIFAIRTRRIPFFRSRPSIGLSVSVVAIVALGAWLPYSPISGLLGFLPLPAPFFIALVLMVITYLGCVELIKHWFFRRLATPPPADEQRPRTRGRHHRVGRRTAKFTERTP</sequence>
<comment type="subcellular location">
    <subcellularLocation>
        <location evidence="1">Cell membrane</location>
        <topology evidence="1">Multi-pass membrane protein</topology>
    </subcellularLocation>
</comment>
<evidence type="ECO:0000256" key="9">
    <source>
        <dbReference type="SAM" id="Phobius"/>
    </source>
</evidence>
<feature type="transmembrane region" description="Helical" evidence="9">
    <location>
        <begin position="166"/>
        <end position="185"/>
    </location>
</feature>
<feature type="domain" description="Cation-transporting P-type ATPase C-terminal" evidence="10">
    <location>
        <begin position="88"/>
        <end position="251"/>
    </location>
</feature>
<dbReference type="SUPFAM" id="SSF81665">
    <property type="entry name" value="Calcium ATPase, transmembrane domain M"/>
    <property type="match status" value="1"/>
</dbReference>
<feature type="transmembrane region" description="Helical" evidence="9">
    <location>
        <begin position="134"/>
        <end position="160"/>
    </location>
</feature>
<evidence type="ECO:0000256" key="7">
    <source>
        <dbReference type="ARBA" id="ARBA00023136"/>
    </source>
</evidence>
<reference evidence="11 12" key="1">
    <citation type="submission" date="2018-12" db="EMBL/GenBank/DDBJ databases">
        <title>Complete genome sequence of Flaviflexus salsibiostraticola KCTC 33148.</title>
        <authorList>
            <person name="Bae J.-W."/>
        </authorList>
    </citation>
    <scope>NUCLEOTIDE SEQUENCE [LARGE SCALE GENOMIC DNA]</scope>
    <source>
        <strain evidence="11 12">KCTC 33148</strain>
    </source>
</reference>
<evidence type="ECO:0000256" key="4">
    <source>
        <dbReference type="ARBA" id="ARBA00022692"/>
    </source>
</evidence>
<feature type="transmembrane region" description="Helical" evidence="9">
    <location>
        <begin position="197"/>
        <end position="215"/>
    </location>
</feature>
<evidence type="ECO:0000256" key="6">
    <source>
        <dbReference type="ARBA" id="ARBA00022989"/>
    </source>
</evidence>
<keyword evidence="7 9" id="KW-0472">Membrane</keyword>
<evidence type="ECO:0000259" key="10">
    <source>
        <dbReference type="Pfam" id="PF00689"/>
    </source>
</evidence>
<feature type="transmembrane region" description="Helical" evidence="9">
    <location>
        <begin position="73"/>
        <end position="92"/>
    </location>
</feature>